<accession>L9ZN57</accession>
<dbReference type="Proteomes" id="UP000011648">
    <property type="component" value="Unassembled WGS sequence"/>
</dbReference>
<gene>
    <name evidence="3" type="ORF">C484_17381</name>
</gene>
<feature type="transmembrane region" description="Helical" evidence="1">
    <location>
        <begin position="20"/>
        <end position="41"/>
    </location>
</feature>
<sequence>MAQRSLSATGRSVSRATRVAASAGVGVLAAAVGYLVTYLLVVDEVREAFGDSVADWMGVAWYYYNAHFVEIEAYGEVGGFSRTDTVDLIAQSETTSSVAAYAIPPLVLVAVGAILASQFDARNLGEAVLVGAPVTIGYAVVMGLGAIIAESSTEASFFGIDAAESMAPELLPAVVLGGVLYPVVFATAGAVAAALIRSQ</sequence>
<keyword evidence="1" id="KW-1133">Transmembrane helix</keyword>
<dbReference type="InterPro" id="IPR058284">
    <property type="entry name" value="DUF7978"/>
</dbReference>
<dbReference type="PATRIC" id="fig|1230458.4.peg.3528"/>
<dbReference type="EMBL" id="AOIL01000054">
    <property type="protein sequence ID" value="ELY87486.1"/>
    <property type="molecule type" value="Genomic_DNA"/>
</dbReference>
<proteinExistence type="predicted"/>
<dbReference type="STRING" id="1230458.C484_17381"/>
<dbReference type="RefSeq" id="WP_006827110.1">
    <property type="nucleotide sequence ID" value="NZ_AOIL01000054.1"/>
</dbReference>
<organism evidence="3 4">
    <name type="scientific">Natrialba taiwanensis DSM 12281</name>
    <dbReference type="NCBI Taxonomy" id="1230458"/>
    <lineage>
        <taxon>Archaea</taxon>
        <taxon>Methanobacteriati</taxon>
        <taxon>Methanobacteriota</taxon>
        <taxon>Stenosarchaea group</taxon>
        <taxon>Halobacteria</taxon>
        <taxon>Halobacteriales</taxon>
        <taxon>Natrialbaceae</taxon>
        <taxon>Natrialba</taxon>
    </lineage>
</organism>
<evidence type="ECO:0000313" key="4">
    <source>
        <dbReference type="Proteomes" id="UP000011648"/>
    </source>
</evidence>
<dbReference type="Pfam" id="PF25933">
    <property type="entry name" value="DUF7978"/>
    <property type="match status" value="1"/>
</dbReference>
<name>L9ZN57_9EURY</name>
<evidence type="ECO:0000256" key="1">
    <source>
        <dbReference type="SAM" id="Phobius"/>
    </source>
</evidence>
<feature type="transmembrane region" description="Helical" evidence="1">
    <location>
        <begin position="98"/>
        <end position="116"/>
    </location>
</feature>
<dbReference type="OrthoDB" id="270777at2157"/>
<evidence type="ECO:0000313" key="3">
    <source>
        <dbReference type="EMBL" id="ELY87486.1"/>
    </source>
</evidence>
<feature type="transmembrane region" description="Helical" evidence="1">
    <location>
        <begin position="170"/>
        <end position="196"/>
    </location>
</feature>
<keyword evidence="4" id="KW-1185">Reference proteome</keyword>
<feature type="transmembrane region" description="Helical" evidence="1">
    <location>
        <begin position="128"/>
        <end position="150"/>
    </location>
</feature>
<reference evidence="3 4" key="1">
    <citation type="journal article" date="2014" name="PLoS Genet.">
        <title>Phylogenetically driven sequencing of extremely halophilic archaea reveals strategies for static and dynamic osmo-response.</title>
        <authorList>
            <person name="Becker E.A."/>
            <person name="Seitzer P.M."/>
            <person name="Tritt A."/>
            <person name="Larsen D."/>
            <person name="Krusor M."/>
            <person name="Yao A.I."/>
            <person name="Wu D."/>
            <person name="Madern D."/>
            <person name="Eisen J.A."/>
            <person name="Darling A.E."/>
            <person name="Facciotti M.T."/>
        </authorList>
    </citation>
    <scope>NUCLEOTIDE SEQUENCE [LARGE SCALE GENOMIC DNA]</scope>
    <source>
        <strain evidence="3 4">DSM 12281</strain>
    </source>
</reference>
<protein>
    <recommendedName>
        <fullName evidence="2">DUF7978 domain-containing protein</fullName>
    </recommendedName>
</protein>
<dbReference type="AlphaFoldDB" id="L9ZN57"/>
<feature type="domain" description="DUF7978" evidence="2">
    <location>
        <begin position="1"/>
        <end position="195"/>
    </location>
</feature>
<keyword evidence="1" id="KW-0812">Transmembrane</keyword>
<comment type="caution">
    <text evidence="3">The sequence shown here is derived from an EMBL/GenBank/DDBJ whole genome shotgun (WGS) entry which is preliminary data.</text>
</comment>
<evidence type="ECO:0000259" key="2">
    <source>
        <dbReference type="Pfam" id="PF25933"/>
    </source>
</evidence>
<keyword evidence="1" id="KW-0472">Membrane</keyword>